<dbReference type="Gene3D" id="3.40.50.300">
    <property type="entry name" value="P-loop containing nucleotide triphosphate hydrolases"/>
    <property type="match status" value="1"/>
</dbReference>
<evidence type="ECO:0000256" key="4">
    <source>
        <dbReference type="ARBA" id="ARBA00022741"/>
    </source>
</evidence>
<dbReference type="InterPro" id="IPR039421">
    <property type="entry name" value="Type_1_exporter"/>
</dbReference>
<keyword evidence="6 8" id="KW-1133">Transmembrane helix</keyword>
<keyword evidence="4" id="KW-0547">Nucleotide-binding</keyword>
<dbReference type="RefSeq" id="WP_130459124.1">
    <property type="nucleotide sequence ID" value="NZ_SHKM01000001.1"/>
</dbReference>
<dbReference type="Gene3D" id="1.20.1560.10">
    <property type="entry name" value="ABC transporter type 1, transmembrane domain"/>
    <property type="match status" value="1"/>
</dbReference>
<comment type="subcellular location">
    <subcellularLocation>
        <location evidence="1">Cell membrane</location>
        <topology evidence="1">Multi-pass membrane protein</topology>
    </subcellularLocation>
</comment>
<dbReference type="GO" id="GO:0005524">
    <property type="term" value="F:ATP binding"/>
    <property type="evidence" value="ECO:0007669"/>
    <property type="project" value="UniProtKB-KW"/>
</dbReference>
<accession>A0ABY0IUB1</accession>
<dbReference type="PANTHER" id="PTHR24221">
    <property type="entry name" value="ATP-BINDING CASSETTE SUB-FAMILY B"/>
    <property type="match status" value="1"/>
</dbReference>
<dbReference type="Proteomes" id="UP000292136">
    <property type="component" value="Unassembled WGS sequence"/>
</dbReference>
<feature type="transmembrane region" description="Helical" evidence="8">
    <location>
        <begin position="187"/>
        <end position="204"/>
    </location>
</feature>
<evidence type="ECO:0000256" key="8">
    <source>
        <dbReference type="SAM" id="Phobius"/>
    </source>
</evidence>
<dbReference type="InterPro" id="IPR011527">
    <property type="entry name" value="ABC1_TM_dom"/>
</dbReference>
<evidence type="ECO:0000256" key="6">
    <source>
        <dbReference type="ARBA" id="ARBA00022989"/>
    </source>
</evidence>
<sequence length="591" mass="64102">MAAANSLFPLLSRLWAHIGQGQRRQLFLLILLMMVVALAEMVSIGAIFPFLAVLTGPERVFNHPLGQYFAFLFGLVEPRQLLLPITLLFAVAIVLAGCMRLLLVWVQTNISYAIGSDLALDVYRRTLYQPYAVHTSRNSSEIINGVYSKASGISSYVILPLVTIVSTATLVAAILVTLIGVDPFTSLLALAGFGVIYGGVIKLTHRRLFRNSRLVADEAGRVIKSLQEGLGGIRDVLIDRTQDVYCGAFRKADLSMRAAQINSTFIAQSPRFAMEALGMLLIATLAYNLAQGDGGIVSAMPVLGALALGAQRLLPLLQQCFQAWSSIRSNQASLADTLDLLEQPMPEHARQGDVPPLVFERNIRLDDVYFRYSPESDWVLRGVSLEIPKGSRVGVMGETGCGKSTMLDIVMGLLSPTSGSLAVDGVVIGAENGNGWQAHIAHVPQSVFLADSSIASNIAFGVPVDEIDMERVREAALRAQLLDTIQSWPEQFDTRVGERGVRLSGGQRQRIGIARALYKRADVLVFDEATSALDNETERAVMESIQALGADTTVLIIAHRLNTLNSCNIIVELGKGQVARVGSYRDILSNS</sequence>
<dbReference type="InterPro" id="IPR036640">
    <property type="entry name" value="ABC1_TM_sf"/>
</dbReference>
<feature type="domain" description="ABC transporter" evidence="9">
    <location>
        <begin position="363"/>
        <end position="591"/>
    </location>
</feature>
<dbReference type="SMART" id="SM00382">
    <property type="entry name" value="AAA"/>
    <property type="match status" value="1"/>
</dbReference>
<dbReference type="InterPro" id="IPR027417">
    <property type="entry name" value="P-loop_NTPase"/>
</dbReference>
<protein>
    <submittedName>
        <fullName evidence="11">ATP-binding cassette subfamily B protein</fullName>
    </submittedName>
</protein>
<feature type="transmembrane region" description="Helical" evidence="8">
    <location>
        <begin position="81"/>
        <end position="103"/>
    </location>
</feature>
<dbReference type="PROSITE" id="PS50929">
    <property type="entry name" value="ABC_TM1F"/>
    <property type="match status" value="1"/>
</dbReference>
<dbReference type="InterPro" id="IPR017871">
    <property type="entry name" value="ABC_transporter-like_CS"/>
</dbReference>
<evidence type="ECO:0000259" key="10">
    <source>
        <dbReference type="PROSITE" id="PS50929"/>
    </source>
</evidence>
<evidence type="ECO:0000256" key="2">
    <source>
        <dbReference type="ARBA" id="ARBA00022475"/>
    </source>
</evidence>
<dbReference type="PROSITE" id="PS00211">
    <property type="entry name" value="ABC_TRANSPORTER_1"/>
    <property type="match status" value="1"/>
</dbReference>
<keyword evidence="2" id="KW-1003">Cell membrane</keyword>
<reference evidence="11 12" key="1">
    <citation type="submission" date="2019-02" db="EMBL/GenBank/DDBJ databases">
        <title>Genomic Encyclopedia of Type Strains, Phase IV (KMG-IV): sequencing the most valuable type-strain genomes for metagenomic binning, comparative biology and taxonomic classification.</title>
        <authorList>
            <person name="Goeker M."/>
        </authorList>
    </citation>
    <scope>NUCLEOTIDE SEQUENCE [LARGE SCALE GENOMIC DNA]</scope>
    <source>
        <strain evidence="11 12">DSM 21223</strain>
    </source>
</reference>
<evidence type="ECO:0000259" key="9">
    <source>
        <dbReference type="PROSITE" id="PS50893"/>
    </source>
</evidence>
<dbReference type="SUPFAM" id="SSF52540">
    <property type="entry name" value="P-loop containing nucleoside triphosphate hydrolases"/>
    <property type="match status" value="1"/>
</dbReference>
<gene>
    <name evidence="11" type="ORF">EV678_1628</name>
</gene>
<evidence type="ECO:0000313" key="11">
    <source>
        <dbReference type="EMBL" id="RZT90807.1"/>
    </source>
</evidence>
<keyword evidence="3 8" id="KW-0812">Transmembrane</keyword>
<keyword evidence="7 8" id="KW-0472">Membrane</keyword>
<proteinExistence type="predicted"/>
<feature type="transmembrane region" description="Helical" evidence="8">
    <location>
        <begin position="157"/>
        <end position="181"/>
    </location>
</feature>
<keyword evidence="12" id="KW-1185">Reference proteome</keyword>
<name>A0ABY0IUB1_9RHOO</name>
<evidence type="ECO:0000256" key="3">
    <source>
        <dbReference type="ARBA" id="ARBA00022692"/>
    </source>
</evidence>
<organism evidence="11 12">
    <name type="scientific">Azospira oryzae</name>
    <dbReference type="NCBI Taxonomy" id="146939"/>
    <lineage>
        <taxon>Bacteria</taxon>
        <taxon>Pseudomonadati</taxon>
        <taxon>Pseudomonadota</taxon>
        <taxon>Betaproteobacteria</taxon>
        <taxon>Rhodocyclales</taxon>
        <taxon>Rhodocyclaceae</taxon>
        <taxon>Azospira</taxon>
    </lineage>
</organism>
<evidence type="ECO:0000256" key="7">
    <source>
        <dbReference type="ARBA" id="ARBA00023136"/>
    </source>
</evidence>
<keyword evidence="5 11" id="KW-0067">ATP-binding</keyword>
<dbReference type="SUPFAM" id="SSF90123">
    <property type="entry name" value="ABC transporter transmembrane region"/>
    <property type="match status" value="1"/>
</dbReference>
<evidence type="ECO:0000313" key="12">
    <source>
        <dbReference type="Proteomes" id="UP000292136"/>
    </source>
</evidence>
<evidence type="ECO:0000256" key="5">
    <source>
        <dbReference type="ARBA" id="ARBA00022840"/>
    </source>
</evidence>
<feature type="transmembrane region" description="Helical" evidence="8">
    <location>
        <begin position="26"/>
        <end position="52"/>
    </location>
</feature>
<dbReference type="EMBL" id="SHKM01000001">
    <property type="protein sequence ID" value="RZT90807.1"/>
    <property type="molecule type" value="Genomic_DNA"/>
</dbReference>
<feature type="domain" description="ABC transmembrane type-1" evidence="10">
    <location>
        <begin position="27"/>
        <end position="329"/>
    </location>
</feature>
<dbReference type="InterPro" id="IPR003439">
    <property type="entry name" value="ABC_transporter-like_ATP-bd"/>
</dbReference>
<evidence type="ECO:0000256" key="1">
    <source>
        <dbReference type="ARBA" id="ARBA00004651"/>
    </source>
</evidence>
<dbReference type="PROSITE" id="PS50893">
    <property type="entry name" value="ABC_TRANSPORTER_2"/>
    <property type="match status" value="1"/>
</dbReference>
<dbReference type="Pfam" id="PF00005">
    <property type="entry name" value="ABC_tran"/>
    <property type="match status" value="1"/>
</dbReference>
<dbReference type="Pfam" id="PF00664">
    <property type="entry name" value="ABC_membrane"/>
    <property type="match status" value="1"/>
</dbReference>
<dbReference type="InterPro" id="IPR003593">
    <property type="entry name" value="AAA+_ATPase"/>
</dbReference>
<comment type="caution">
    <text evidence="11">The sequence shown here is derived from an EMBL/GenBank/DDBJ whole genome shotgun (WGS) entry which is preliminary data.</text>
</comment>
<dbReference type="PANTHER" id="PTHR24221:SF654">
    <property type="entry name" value="ATP-BINDING CASSETTE SUB-FAMILY B MEMBER 6"/>
    <property type="match status" value="1"/>
</dbReference>